<dbReference type="Proteomes" id="UP000185999">
    <property type="component" value="Unassembled WGS sequence"/>
</dbReference>
<dbReference type="STRING" id="619304.SAMN05421760_11360"/>
<dbReference type="GO" id="GO:0003677">
    <property type="term" value="F:DNA binding"/>
    <property type="evidence" value="ECO:0007669"/>
    <property type="project" value="InterPro"/>
</dbReference>
<dbReference type="Gene3D" id="3.40.50.10110">
    <property type="entry name" value="DNA polymerase III subunit chi"/>
    <property type="match status" value="1"/>
</dbReference>
<keyword evidence="2" id="KW-1185">Reference proteome</keyword>
<dbReference type="EMBL" id="FTOE01000013">
    <property type="protein sequence ID" value="SIT07190.1"/>
    <property type="molecule type" value="Genomic_DNA"/>
</dbReference>
<dbReference type="InterPro" id="IPR007459">
    <property type="entry name" value="DNA_pol3_chi"/>
</dbReference>
<protein>
    <submittedName>
        <fullName evidence="1">DNA polymerase III, chi subunit</fullName>
    </submittedName>
</protein>
<dbReference type="GO" id="GO:0006260">
    <property type="term" value="P:DNA replication"/>
    <property type="evidence" value="ECO:0007669"/>
    <property type="project" value="InterPro"/>
</dbReference>
<dbReference type="PANTHER" id="PTHR38767">
    <property type="entry name" value="DNA POLYMERASE III SUBUNIT CHI"/>
    <property type="match status" value="1"/>
</dbReference>
<evidence type="ECO:0000313" key="1">
    <source>
        <dbReference type="EMBL" id="SIT07190.1"/>
    </source>
</evidence>
<dbReference type="RefSeq" id="WP_054341412.1">
    <property type="nucleotide sequence ID" value="NZ_FTOE01000013.1"/>
</dbReference>
<dbReference type="PANTHER" id="PTHR38767:SF1">
    <property type="entry name" value="DNA POLYMERASE III SUBUNIT CHI"/>
    <property type="match status" value="1"/>
</dbReference>
<proteinExistence type="predicted"/>
<dbReference type="GO" id="GO:0003887">
    <property type="term" value="F:DNA-directed DNA polymerase activity"/>
    <property type="evidence" value="ECO:0007669"/>
    <property type="project" value="InterPro"/>
</dbReference>
<gene>
    <name evidence="1" type="ORF">SAMN05421760_11360</name>
</gene>
<evidence type="ECO:0000313" key="2">
    <source>
        <dbReference type="Proteomes" id="UP000185999"/>
    </source>
</evidence>
<dbReference type="AlphaFoldDB" id="A0A1N7P9G9"/>
<accession>A0A1N7P9G9</accession>
<dbReference type="InterPro" id="IPR036768">
    <property type="entry name" value="PolIII_chi_sf"/>
</dbReference>
<reference evidence="2" key="1">
    <citation type="submission" date="2017-01" db="EMBL/GenBank/DDBJ databases">
        <authorList>
            <person name="Varghese N."/>
            <person name="Submissions S."/>
        </authorList>
    </citation>
    <scope>NUCLEOTIDE SEQUENCE [LARGE SCALE GENOMIC DNA]</scope>
    <source>
        <strain evidence="2">DSM 22306</strain>
    </source>
</reference>
<dbReference type="SUPFAM" id="SSF102400">
    <property type="entry name" value="DNA polymerase III chi subunit"/>
    <property type="match status" value="1"/>
</dbReference>
<sequence length="151" mass="17018">MSQADFYILPGADEDSRYQFLSKLATRAISAGHRLYIHTDSESLAERISERLWQATSISFLPNELPTDSLHPPVSSHAPILIGWQAGHMPDTPDMLVNLSLDFPLQTQQFSRIAEIVIQADAVLTLTRGRFKQYQAAGIEPRMHDMRKRSA</sequence>
<dbReference type="GO" id="GO:0032298">
    <property type="term" value="P:positive regulation of DNA-templated DNA replication initiation"/>
    <property type="evidence" value="ECO:0007669"/>
    <property type="project" value="TreeGrafter"/>
</dbReference>
<dbReference type="OrthoDB" id="5297568at2"/>
<dbReference type="Pfam" id="PF04364">
    <property type="entry name" value="DNA_pol3_chi"/>
    <property type="match status" value="1"/>
</dbReference>
<organism evidence="1 2">
    <name type="scientific">Neptunomonas antarctica</name>
    <dbReference type="NCBI Taxonomy" id="619304"/>
    <lineage>
        <taxon>Bacteria</taxon>
        <taxon>Pseudomonadati</taxon>
        <taxon>Pseudomonadota</taxon>
        <taxon>Gammaproteobacteria</taxon>
        <taxon>Oceanospirillales</taxon>
        <taxon>Oceanospirillaceae</taxon>
        <taxon>Neptunomonas</taxon>
    </lineage>
</organism>
<name>A0A1N7P9G9_9GAMM</name>